<gene>
    <name evidence="1" type="ORF">NW133_07145</name>
</gene>
<sequence length="60" mass="7530">MDNQKLKNLRFRLITMNLEDVDKDEWNEIKHRIEKMYELSKENYITRQQVDSVREEYPVR</sequence>
<reference evidence="1" key="2">
    <citation type="submission" date="2022-08" db="EMBL/GenBank/DDBJ databases">
        <authorList>
            <person name="Magnan C."/>
        </authorList>
    </citation>
    <scope>NUCLEOTIDE SEQUENCE</scope>
    <source>
        <strain evidence="1">NSP012P</strain>
    </source>
</reference>
<reference evidence="1" key="1">
    <citation type="journal article" date="2022" name="Int. J. Mol. Sci.">
        <title>Phenotypic and Genotypic Virulence Characterisation of Staphylococcus pettenkoferi Strains Isolated from Human Bloodstream and Diabetic Foot Infections.</title>
        <authorList>
            <person name="Magnan C."/>
            <person name="Ahmad-Mansour N."/>
            <person name="Pouget C."/>
            <person name="Morsli M."/>
            <person name="Huc-Brandt S."/>
            <person name="Pantel A."/>
            <person name="Dunyach-Remy C."/>
            <person name="Sotto A."/>
            <person name="Molle V."/>
            <person name="Lavigne J.-P."/>
        </authorList>
    </citation>
    <scope>NUCLEOTIDE SEQUENCE</scope>
    <source>
        <strain evidence="1">NSP012P</strain>
    </source>
</reference>
<protein>
    <submittedName>
        <fullName evidence="1">Uncharacterized protein</fullName>
    </submittedName>
</protein>
<accession>A0ABT4BNG2</accession>
<name>A0ABT4BNG2_9STAP</name>
<dbReference type="Proteomes" id="UP001072952">
    <property type="component" value="Unassembled WGS sequence"/>
</dbReference>
<proteinExistence type="predicted"/>
<comment type="caution">
    <text evidence="1">The sequence shown here is derived from an EMBL/GenBank/DDBJ whole genome shotgun (WGS) entry which is preliminary data.</text>
</comment>
<dbReference type="RefSeq" id="WP_145458218.1">
    <property type="nucleotide sequence ID" value="NZ_JANSKR010000004.1"/>
</dbReference>
<organism evidence="1 2">
    <name type="scientific">Staphylococcus pettenkoferi</name>
    <dbReference type="NCBI Taxonomy" id="170573"/>
    <lineage>
        <taxon>Bacteria</taxon>
        <taxon>Bacillati</taxon>
        <taxon>Bacillota</taxon>
        <taxon>Bacilli</taxon>
        <taxon>Bacillales</taxon>
        <taxon>Staphylococcaceae</taxon>
        <taxon>Staphylococcus</taxon>
    </lineage>
</organism>
<keyword evidence="2" id="KW-1185">Reference proteome</keyword>
<evidence type="ECO:0000313" key="1">
    <source>
        <dbReference type="EMBL" id="MCY1583302.1"/>
    </source>
</evidence>
<dbReference type="EMBL" id="JANSLD010000027">
    <property type="protein sequence ID" value="MCY1583302.1"/>
    <property type="molecule type" value="Genomic_DNA"/>
</dbReference>
<evidence type="ECO:0000313" key="2">
    <source>
        <dbReference type="Proteomes" id="UP001072952"/>
    </source>
</evidence>